<dbReference type="Proteomes" id="UP000635316">
    <property type="component" value="Unassembled WGS sequence"/>
</dbReference>
<evidence type="ECO:0000259" key="1">
    <source>
        <dbReference type="SMART" id="SM00507"/>
    </source>
</evidence>
<proteinExistence type="predicted"/>
<comment type="caution">
    <text evidence="2">The sequence shown here is derived from an EMBL/GenBank/DDBJ whole genome shotgun (WGS) entry which is preliminary data.</text>
</comment>
<dbReference type="Pfam" id="PF13395">
    <property type="entry name" value="HNH_4"/>
    <property type="match status" value="1"/>
</dbReference>
<dbReference type="EMBL" id="JAENGP010000005">
    <property type="protein sequence ID" value="MBK1780871.1"/>
    <property type="molecule type" value="Genomic_DNA"/>
</dbReference>
<dbReference type="CDD" id="cd00085">
    <property type="entry name" value="HNHc"/>
    <property type="match status" value="1"/>
</dbReference>
<keyword evidence="2" id="KW-0378">Hydrolase</keyword>
<name>A0ABS1EAJ6_9BURK</name>
<keyword evidence="2" id="KW-0255">Endonuclease</keyword>
<dbReference type="InterPro" id="IPR003615">
    <property type="entry name" value="HNH_nuc"/>
</dbReference>
<feature type="domain" description="HNH nuclease" evidence="1">
    <location>
        <begin position="222"/>
        <end position="287"/>
    </location>
</feature>
<keyword evidence="2" id="KW-0540">Nuclease</keyword>
<dbReference type="Gene3D" id="1.10.30.50">
    <property type="match status" value="1"/>
</dbReference>
<evidence type="ECO:0000313" key="3">
    <source>
        <dbReference type="Proteomes" id="UP000635316"/>
    </source>
</evidence>
<reference evidence="2 3" key="1">
    <citation type="submission" date="2020-12" db="EMBL/GenBank/DDBJ databases">
        <authorList>
            <person name="Lu T."/>
            <person name="Wang Q."/>
            <person name="Han X."/>
        </authorList>
    </citation>
    <scope>NUCLEOTIDE SEQUENCE [LARGE SCALE GENOMIC DNA]</scope>
    <source>
        <strain evidence="2 3">WQ 585</strain>
    </source>
</reference>
<dbReference type="GO" id="GO:0004519">
    <property type="term" value="F:endonuclease activity"/>
    <property type="evidence" value="ECO:0007669"/>
    <property type="project" value="UniProtKB-KW"/>
</dbReference>
<sequence>MLTLNHFFYKNEPGFMSAYLSDHLLESNFRSIFLLGANTATYKFALAKSLLKLSKSNATFVSLDDLTPIYANYLLEHVKTGKRQLSGKGTAKLLNALNLYDQGQISEELMLNITRAEGFKYVLDAFHNLPKKQKSLSFFEKGIQDKKQGIVLHDNLFEIFQSQDFSNFEFEIEGRWNLVESAWSEDQLINVKYDTNTENLYYLKPVSNNSFLNSHLRTNLSKVRYPLNGYQKGKCFYCLKPISIQSNQENTCDVDHLIPMSIQFGSMYDLQLNEVWNLVLACKECNRWQDGGKAGNLPQKKFLDRLHHRNEYLIESNHPLKENIILATGKMVKDRIDFLLKRYEFACTIRKPSWEPKDVFGDVF</sequence>
<dbReference type="RefSeq" id="WP_200235176.1">
    <property type="nucleotide sequence ID" value="NZ_JAENGP010000005.1"/>
</dbReference>
<evidence type="ECO:0000313" key="2">
    <source>
        <dbReference type="EMBL" id="MBK1780871.1"/>
    </source>
</evidence>
<organism evidence="2 3">
    <name type="scientific">Advenella mandrilli</name>
    <dbReference type="NCBI Taxonomy" id="2800330"/>
    <lineage>
        <taxon>Bacteria</taxon>
        <taxon>Pseudomonadati</taxon>
        <taxon>Pseudomonadota</taxon>
        <taxon>Betaproteobacteria</taxon>
        <taxon>Burkholderiales</taxon>
        <taxon>Alcaligenaceae</taxon>
    </lineage>
</organism>
<gene>
    <name evidence="2" type="ORF">JHL22_06530</name>
</gene>
<accession>A0ABS1EAJ6</accession>
<protein>
    <submittedName>
        <fullName evidence="2">HNH endonuclease</fullName>
    </submittedName>
</protein>
<keyword evidence="3" id="KW-1185">Reference proteome</keyword>
<dbReference type="SMART" id="SM00507">
    <property type="entry name" value="HNHc"/>
    <property type="match status" value="1"/>
</dbReference>